<feature type="region of interest" description="Disordered" evidence="16">
    <location>
        <begin position="1"/>
        <end position="24"/>
    </location>
</feature>
<organism evidence="17 21">
    <name type="scientific">Puccinia coronata f. sp. avenae</name>
    <dbReference type="NCBI Taxonomy" id="200324"/>
    <lineage>
        <taxon>Eukaryota</taxon>
        <taxon>Fungi</taxon>
        <taxon>Dikarya</taxon>
        <taxon>Basidiomycota</taxon>
        <taxon>Pucciniomycotina</taxon>
        <taxon>Pucciniomycetes</taxon>
        <taxon>Pucciniales</taxon>
        <taxon>Pucciniaceae</taxon>
        <taxon>Puccinia</taxon>
    </lineage>
</organism>
<dbReference type="PANTHER" id="PTHR10762:SF1">
    <property type="entry name" value="2-(3-AMINO-3-CARBOXYPROPYL)HISTIDINE SYNTHASE SUBUNIT 1"/>
    <property type="match status" value="1"/>
</dbReference>
<feature type="region of interest" description="Disordered" evidence="16">
    <location>
        <begin position="220"/>
        <end position="255"/>
    </location>
</feature>
<reference evidence="20 21" key="1">
    <citation type="submission" date="2017-11" db="EMBL/GenBank/DDBJ databases">
        <title>De novo assembly and phasing of dikaryotic genomes from two isolates of Puccinia coronata f. sp. avenae, the causal agent of oat crown rust.</title>
        <authorList>
            <person name="Miller M.E."/>
            <person name="Zhang Y."/>
            <person name="Omidvar V."/>
            <person name="Sperschneider J."/>
            <person name="Schwessinger B."/>
            <person name="Raley C."/>
            <person name="Palmer J.M."/>
            <person name="Garnica D."/>
            <person name="Upadhyaya N."/>
            <person name="Rathjen J."/>
            <person name="Taylor J.M."/>
            <person name="Park R.F."/>
            <person name="Dodds P.N."/>
            <person name="Hirsch C.D."/>
            <person name="Kianian S.F."/>
            <person name="Figueroa M."/>
        </authorList>
    </citation>
    <scope>NUCLEOTIDE SEQUENCE [LARGE SCALE GENOMIC DNA]</scope>
    <source>
        <strain evidence="19">12NC29</strain>
        <strain evidence="17">12SD80</strain>
    </source>
</reference>
<evidence type="ECO:0000313" key="21">
    <source>
        <dbReference type="Proteomes" id="UP000235392"/>
    </source>
</evidence>
<evidence type="ECO:0000256" key="9">
    <source>
        <dbReference type="ARBA" id="ARBA00023004"/>
    </source>
</evidence>
<dbReference type="GO" id="GO:0046872">
    <property type="term" value="F:metal ion binding"/>
    <property type="evidence" value="ECO:0007669"/>
    <property type="project" value="UniProtKB-KW"/>
</dbReference>
<dbReference type="AlphaFoldDB" id="A0A2N5T9K0"/>
<dbReference type="InterPro" id="IPR035435">
    <property type="entry name" value="DPH1/DPH2_euk_archaea"/>
</dbReference>
<dbReference type="PANTHER" id="PTHR10762">
    <property type="entry name" value="DIPHTHAMIDE BIOSYNTHESIS PROTEIN"/>
    <property type="match status" value="1"/>
</dbReference>
<evidence type="ECO:0000256" key="16">
    <source>
        <dbReference type="SAM" id="MobiDB-lite"/>
    </source>
</evidence>
<keyword evidence="9" id="KW-0408">Iron</keyword>
<evidence type="ECO:0000256" key="2">
    <source>
        <dbReference type="ARBA" id="ARBA00005156"/>
    </source>
</evidence>
<keyword evidence="10" id="KW-0411">Iron-sulfur</keyword>
<comment type="caution">
    <text evidence="17">The sequence shown here is derived from an EMBL/GenBank/DDBJ whole genome shotgun (WGS) entry which is preliminary data.</text>
</comment>
<keyword evidence="7" id="KW-0949">S-adenosyl-L-methionine</keyword>
<evidence type="ECO:0000256" key="1">
    <source>
        <dbReference type="ARBA" id="ARBA00001966"/>
    </source>
</evidence>
<comment type="catalytic activity">
    <reaction evidence="14">
        <text>L-histidyl-[translation elongation factor 2] + S-adenosyl-L-methionine = 2-[(3S)-amino-3-carboxypropyl]-L-histidyl-[translation elongation factor 2] + S-methyl-5'-thioadenosine + H(+)</text>
        <dbReference type="Rhea" id="RHEA:36783"/>
        <dbReference type="Rhea" id="RHEA-COMP:9748"/>
        <dbReference type="Rhea" id="RHEA-COMP:9749"/>
        <dbReference type="ChEBI" id="CHEBI:15378"/>
        <dbReference type="ChEBI" id="CHEBI:17509"/>
        <dbReference type="ChEBI" id="CHEBI:29979"/>
        <dbReference type="ChEBI" id="CHEBI:59789"/>
        <dbReference type="ChEBI" id="CHEBI:73995"/>
        <dbReference type="EC" id="2.5.1.108"/>
    </reaction>
</comment>
<keyword evidence="20" id="KW-1185">Reference proteome</keyword>
<accession>A0A2N5T9K0</accession>
<dbReference type="NCBIfam" id="TIGR00322">
    <property type="entry name" value="diphth2_R"/>
    <property type="match status" value="3"/>
</dbReference>
<evidence type="ECO:0000313" key="19">
    <source>
        <dbReference type="EMBL" id="PLW55142.1"/>
    </source>
</evidence>
<dbReference type="EC" id="2.5.1.108" evidence="4"/>
<keyword evidence="6" id="KW-0808">Transferase</keyword>
<evidence type="ECO:0000313" key="20">
    <source>
        <dbReference type="Proteomes" id="UP000235388"/>
    </source>
</evidence>
<evidence type="ECO:0000256" key="12">
    <source>
        <dbReference type="ARBA" id="ARBA00032574"/>
    </source>
</evidence>
<feature type="compositionally biased region" description="Low complexity" evidence="16">
    <location>
        <begin position="7"/>
        <end position="18"/>
    </location>
</feature>
<evidence type="ECO:0000256" key="3">
    <source>
        <dbReference type="ARBA" id="ARBA00010173"/>
    </source>
</evidence>
<dbReference type="EMBL" id="PGCI01000673">
    <property type="protein sequence ID" value="PLW22187.1"/>
    <property type="molecule type" value="Genomic_DNA"/>
</dbReference>
<dbReference type="Gene3D" id="3.40.50.11840">
    <property type="entry name" value="Diphthamide synthesis DPH1/DPH2 domain 1"/>
    <property type="match status" value="1"/>
</dbReference>
<dbReference type="OrthoDB" id="1649088at2759"/>
<gene>
    <name evidence="19" type="ORF">PCANC_05295</name>
    <name evidence="18" type="ORF">PCASD_03316</name>
    <name evidence="17" type="ORF">PCASD_18807</name>
</gene>
<dbReference type="GO" id="GO:0090560">
    <property type="term" value="F:2-(3-amino-3-carboxypropyl)histidine synthase activity"/>
    <property type="evidence" value="ECO:0007669"/>
    <property type="project" value="UniProtKB-EC"/>
</dbReference>
<evidence type="ECO:0000256" key="4">
    <source>
        <dbReference type="ARBA" id="ARBA00012221"/>
    </source>
</evidence>
<dbReference type="Gene3D" id="3.40.50.11860">
    <property type="entry name" value="Diphthamide synthesis DPH1/DPH2 domain 3"/>
    <property type="match status" value="1"/>
</dbReference>
<comment type="similarity">
    <text evidence="3">Belongs to the DPH1/DPH2 family. DPH1 subfamily.</text>
</comment>
<dbReference type="InterPro" id="IPR016435">
    <property type="entry name" value="DPH1/DPH2"/>
</dbReference>
<evidence type="ECO:0000256" key="6">
    <source>
        <dbReference type="ARBA" id="ARBA00022679"/>
    </source>
</evidence>
<evidence type="ECO:0000256" key="13">
    <source>
        <dbReference type="ARBA" id="ARBA00032789"/>
    </source>
</evidence>
<dbReference type="GO" id="GO:0017183">
    <property type="term" value="P:protein histidyl modification to diphthamide"/>
    <property type="evidence" value="ECO:0007669"/>
    <property type="project" value="UniProtKB-UniPathway"/>
</dbReference>
<keyword evidence="8" id="KW-0479">Metal-binding</keyword>
<protein>
    <recommendedName>
        <fullName evidence="5">2-(3-amino-3-carboxypropyl)histidine synthase subunit 1</fullName>
        <ecNumber evidence="4">2.5.1.108</ecNumber>
    </recommendedName>
    <alternativeName>
        <fullName evidence="12">Diphthamide biosynthesis protein 1</fullName>
    </alternativeName>
    <alternativeName>
        <fullName evidence="13">Diphtheria toxin resistance protein 1</fullName>
    </alternativeName>
    <alternativeName>
        <fullName evidence="11">S-adenosyl-L-methionine:L-histidine 3-amino-3-carboxypropyltransferase 1</fullName>
    </alternativeName>
</protein>
<dbReference type="PIRSF" id="PIRSF004967">
    <property type="entry name" value="DPH1"/>
    <property type="match status" value="1"/>
</dbReference>
<dbReference type="Proteomes" id="UP000235392">
    <property type="component" value="Unassembled WGS sequence"/>
</dbReference>
<evidence type="ECO:0000313" key="18">
    <source>
        <dbReference type="EMBL" id="PLW48221.1"/>
    </source>
</evidence>
<evidence type="ECO:0000256" key="10">
    <source>
        <dbReference type="ARBA" id="ARBA00023014"/>
    </source>
</evidence>
<comment type="pathway">
    <text evidence="2">Protein modification; peptidyl-diphthamide biosynthesis.</text>
</comment>
<evidence type="ECO:0000256" key="8">
    <source>
        <dbReference type="ARBA" id="ARBA00022723"/>
    </source>
</evidence>
<dbReference type="UniPathway" id="UPA00559"/>
<dbReference type="EMBL" id="PGCI01000025">
    <property type="protein sequence ID" value="PLW48221.1"/>
    <property type="molecule type" value="Genomic_DNA"/>
</dbReference>
<dbReference type="Proteomes" id="UP000235388">
    <property type="component" value="Unassembled WGS sequence"/>
</dbReference>
<proteinExistence type="inferred from homology"/>
<dbReference type="EMBL" id="PGCJ01000036">
    <property type="protein sequence ID" value="PLW55142.1"/>
    <property type="molecule type" value="Genomic_DNA"/>
</dbReference>
<evidence type="ECO:0000313" key="17">
    <source>
        <dbReference type="EMBL" id="PLW22187.1"/>
    </source>
</evidence>
<comment type="cofactor">
    <cofactor evidence="1">
        <name>[4Fe-4S] cluster</name>
        <dbReference type="ChEBI" id="CHEBI:49883"/>
    </cofactor>
</comment>
<evidence type="ECO:0000256" key="11">
    <source>
        <dbReference type="ARBA" id="ARBA00031690"/>
    </source>
</evidence>
<dbReference type="STRING" id="200324.A0A2N5T9K0"/>
<sequence length="530" mass="57902">MSKRFVGKSGKGSSSSQKIRAGRTNEVPSWIRENGQLQQLIRECLPTTYNFELQKTIHQVIQNEVSILGLQIPEGLLQFSLILSDIIRQFCPNCHQIIVLGDVTYGACCVDDFTAKALGCQMLIHYGHSCLIPVDQTSIKTLYVFVEIGIDRTHLADTIRANFPECMQELEAGPREQARGIKHLLIEHEQGDDRSESEIHLAVVGTVQFVSAVQALKDELEEHPSAPPPSSPIDPLKRITLPTPDPIEPSAIQPHLPPPKCRFKVTVPQVKPLSPGEILGCTAPKLSPDIDAILYLGDGRFHLESIMIANPTIAAFRYDPYEKKITHEGYDHEKMRAVRASAIRIAQESLLSGAGRPAAEEEAVDGDDEEGSGRAWAVVLGTLGRQGSLSVLKSITRGLSTKAPDTTAVPILISELSAAKLGLVSEWIDVCVQTSCPRLSIDWGHDFLLARANSDAAPPRVVPLLNPYEAKVALGQAAPFQLLLNPPSDTQSTALDTYPMDFYADQSLGDWTPRHGRNVRPVRQPAASAA</sequence>
<dbReference type="GO" id="GO:0051536">
    <property type="term" value="F:iron-sulfur cluster binding"/>
    <property type="evidence" value="ECO:0007669"/>
    <property type="project" value="UniProtKB-KW"/>
</dbReference>
<dbReference type="SFLD" id="SFLDS00032">
    <property type="entry name" value="Radical_SAM_3-amino-3-carboxyp"/>
    <property type="match status" value="1"/>
</dbReference>
<dbReference type="InterPro" id="IPR042264">
    <property type="entry name" value="DPH1/DPH2_2"/>
</dbReference>
<comment type="function">
    <text evidence="15">Catalyzes the first step of diphthamide biosynthesis, a post-translational modification of histidine which occurs in elongation factor 2. DPH1 and DPH2 transfer a 3-amino-3-carboxypropyl (ACP) group from S-adenosyl-L-methionine (SAM) to a histidine residue, the reaction is assisted by a reduction system comprising DPH3 and a NADH-dependent reductase, predominantly CBR1.</text>
</comment>
<evidence type="ECO:0000256" key="5">
    <source>
        <dbReference type="ARBA" id="ARBA00021915"/>
    </source>
</evidence>
<evidence type="ECO:0000256" key="14">
    <source>
        <dbReference type="ARBA" id="ARBA00048403"/>
    </source>
</evidence>
<dbReference type="InterPro" id="IPR042263">
    <property type="entry name" value="DPH1/DPH2_1"/>
</dbReference>
<dbReference type="Gene3D" id="3.40.50.11850">
    <property type="entry name" value="Diphthamide synthesis DPH1/DPH2 domain 2"/>
    <property type="match status" value="1"/>
</dbReference>
<dbReference type="FunFam" id="3.40.50.11840:FF:000001">
    <property type="entry name" value="2-(3-amino-3-carboxypropyl)histidine synthase subunit 1"/>
    <property type="match status" value="1"/>
</dbReference>
<dbReference type="Pfam" id="PF01866">
    <property type="entry name" value="Diphthamide_syn"/>
    <property type="match status" value="3"/>
</dbReference>
<evidence type="ECO:0000256" key="7">
    <source>
        <dbReference type="ARBA" id="ARBA00022691"/>
    </source>
</evidence>
<name>A0A2N5T9K0_9BASI</name>
<dbReference type="InterPro" id="IPR042265">
    <property type="entry name" value="DPH1/DPH2_3"/>
</dbReference>
<evidence type="ECO:0000256" key="15">
    <source>
        <dbReference type="ARBA" id="ARBA00060338"/>
    </source>
</evidence>